<keyword evidence="7" id="KW-1133">Transmembrane helix</keyword>
<evidence type="ECO:0000256" key="1">
    <source>
        <dbReference type="ARBA" id="ARBA00022679"/>
    </source>
</evidence>
<feature type="binding site" evidence="5">
    <location>
        <position position="157"/>
    </location>
    <ligand>
        <name>ATP</name>
        <dbReference type="ChEBI" id="CHEBI:30616"/>
    </ligand>
</feature>
<evidence type="ECO:0000256" key="5">
    <source>
        <dbReference type="PROSITE-ProRule" id="PRU10141"/>
    </source>
</evidence>
<keyword evidence="4 5" id="KW-0067">ATP-binding</keyword>
<evidence type="ECO:0000256" key="2">
    <source>
        <dbReference type="ARBA" id="ARBA00022741"/>
    </source>
</evidence>
<reference evidence="9 10" key="1">
    <citation type="submission" date="2019-10" db="EMBL/GenBank/DDBJ databases">
        <title>A soil myxobacterium in the family Polyangiaceae.</title>
        <authorList>
            <person name="Li Y."/>
            <person name="Wang J."/>
        </authorList>
    </citation>
    <scope>NUCLEOTIDE SEQUENCE [LARGE SCALE GENOMIC DNA]</scope>
    <source>
        <strain evidence="9 10">DSM 14734</strain>
    </source>
</reference>
<dbReference type="PANTHER" id="PTHR43289:SF6">
    <property type="entry name" value="SERINE_THREONINE-PROTEIN KINASE NEKL-3"/>
    <property type="match status" value="1"/>
</dbReference>
<feature type="region of interest" description="Disordered" evidence="6">
    <location>
        <begin position="1"/>
        <end position="53"/>
    </location>
</feature>
<dbReference type="InterPro" id="IPR017441">
    <property type="entry name" value="Protein_kinase_ATP_BS"/>
</dbReference>
<dbReference type="Pfam" id="PF00069">
    <property type="entry name" value="Pkinase"/>
    <property type="match status" value="1"/>
</dbReference>
<dbReference type="GO" id="GO:0005524">
    <property type="term" value="F:ATP binding"/>
    <property type="evidence" value="ECO:0007669"/>
    <property type="project" value="UniProtKB-UniRule"/>
</dbReference>
<feature type="domain" description="Protein kinase" evidence="8">
    <location>
        <begin position="128"/>
        <end position="414"/>
    </location>
</feature>
<feature type="transmembrane region" description="Helical" evidence="7">
    <location>
        <begin position="658"/>
        <end position="680"/>
    </location>
</feature>
<evidence type="ECO:0000313" key="9">
    <source>
        <dbReference type="EMBL" id="MRG93197.1"/>
    </source>
</evidence>
<dbReference type="SUPFAM" id="SSF56112">
    <property type="entry name" value="Protein kinase-like (PK-like)"/>
    <property type="match status" value="1"/>
</dbReference>
<dbReference type="PROSITE" id="PS50011">
    <property type="entry name" value="PROTEIN_KINASE_DOM"/>
    <property type="match status" value="1"/>
</dbReference>
<sequence length="721" mass="78777">MRRSRAACSPLSHSAPLRGSGKSLRHFTDGDRIPRPRAASRRPRGHEIERRAARRLTPYAVSACFESMKRPGTSEPDLFDDSVEEPAKAPEEEARTSAPPPARIFSVPPPVDPAADGEAFGVEPLDRYVEKRRLGRGAMGEVALCKDTRIGRDVARKVILPIYQADPQVRARFLREARVQGQLEHPSIVPVYDLGTDIDGSIYFTMKCLRGLTLSQIVKGLRRRDPAVVEAYSRQKLLRAFSAACLAVDFAHSRGVLHRDLKPSNVMLGDFGEVYVLDWGLAKLRKDAPEASLALDDSSDDLKTAAGKILGTFGYMSPEQAMGKVSALDARSDVYSLGAILFEILTLEPLHTKDTWNAMMLATLQGADARASSRAPTLDLPPELDAICVKATALDPDARYASARELHEVIERFLAGDTDVSVRRDLSTRHARAAEVAARRAEGTGPEAAEARREAMQEVGRALALDPTNREALRLLARIITTPPSDILPEARDEVRARGFGRLRLALRDGVRFDVASVILMIPLALWMGIRSMAHLLAVVGLTAIASALKLLAAQSEEVRRLYVFSYGAYLFNVLALGFLSRAFGPLFFVPMLVSIFTFSFSMTHSGRFRAAIIATGCIGLLVPLGLELLGLIARSYTFQDGTMVVLPQGVSLPEVPTLVALTLGNVFLIVAPSLILGRVQLALREAEMRSAMQAWHLRQLLPDEAKSATPPPPPVSKLGW</sequence>
<dbReference type="CDD" id="cd14014">
    <property type="entry name" value="STKc_PknB_like"/>
    <property type="match status" value="1"/>
</dbReference>
<dbReference type="GO" id="GO:0004674">
    <property type="term" value="F:protein serine/threonine kinase activity"/>
    <property type="evidence" value="ECO:0007669"/>
    <property type="project" value="TreeGrafter"/>
</dbReference>
<dbReference type="InterPro" id="IPR000719">
    <property type="entry name" value="Prot_kinase_dom"/>
</dbReference>
<evidence type="ECO:0000256" key="4">
    <source>
        <dbReference type="ARBA" id="ARBA00022840"/>
    </source>
</evidence>
<keyword evidence="1" id="KW-0808">Transferase</keyword>
<dbReference type="PROSITE" id="PS00108">
    <property type="entry name" value="PROTEIN_KINASE_ST"/>
    <property type="match status" value="1"/>
</dbReference>
<dbReference type="PANTHER" id="PTHR43289">
    <property type="entry name" value="MITOGEN-ACTIVATED PROTEIN KINASE KINASE KINASE 20-RELATED"/>
    <property type="match status" value="1"/>
</dbReference>
<keyword evidence="7" id="KW-0472">Membrane</keyword>
<organism evidence="9 10">
    <name type="scientific">Polyangium spumosum</name>
    <dbReference type="NCBI Taxonomy" id="889282"/>
    <lineage>
        <taxon>Bacteria</taxon>
        <taxon>Pseudomonadati</taxon>
        <taxon>Myxococcota</taxon>
        <taxon>Polyangia</taxon>
        <taxon>Polyangiales</taxon>
        <taxon>Polyangiaceae</taxon>
        <taxon>Polyangium</taxon>
    </lineage>
</organism>
<evidence type="ECO:0000256" key="6">
    <source>
        <dbReference type="SAM" id="MobiDB-lite"/>
    </source>
</evidence>
<dbReference type="InterPro" id="IPR008271">
    <property type="entry name" value="Ser/Thr_kinase_AS"/>
</dbReference>
<feature type="compositionally biased region" description="Basic and acidic residues" evidence="6">
    <location>
        <begin position="85"/>
        <end position="95"/>
    </location>
</feature>
<gene>
    <name evidence="9" type="ORF">GF068_14830</name>
</gene>
<keyword evidence="10" id="KW-1185">Reference proteome</keyword>
<accession>A0A6N7PN71</accession>
<evidence type="ECO:0000259" key="8">
    <source>
        <dbReference type="PROSITE" id="PS50011"/>
    </source>
</evidence>
<keyword evidence="2 5" id="KW-0547">Nucleotide-binding</keyword>
<protein>
    <submittedName>
        <fullName evidence="9">Protein kinase</fullName>
    </submittedName>
</protein>
<dbReference type="PROSITE" id="PS00107">
    <property type="entry name" value="PROTEIN_KINASE_ATP"/>
    <property type="match status" value="1"/>
</dbReference>
<dbReference type="SMART" id="SM00220">
    <property type="entry name" value="S_TKc"/>
    <property type="match status" value="1"/>
</dbReference>
<evidence type="ECO:0000256" key="3">
    <source>
        <dbReference type="ARBA" id="ARBA00022777"/>
    </source>
</evidence>
<proteinExistence type="predicted"/>
<dbReference type="OrthoDB" id="9801841at2"/>
<dbReference type="EMBL" id="WJIE01000004">
    <property type="protein sequence ID" value="MRG93197.1"/>
    <property type="molecule type" value="Genomic_DNA"/>
</dbReference>
<keyword evidence="3 9" id="KW-0418">Kinase</keyword>
<feature type="transmembrane region" description="Helical" evidence="7">
    <location>
        <begin position="536"/>
        <end position="553"/>
    </location>
</feature>
<dbReference type="AlphaFoldDB" id="A0A6N7PN71"/>
<feature type="region of interest" description="Disordered" evidence="6">
    <location>
        <begin position="70"/>
        <end position="103"/>
    </location>
</feature>
<evidence type="ECO:0000313" key="10">
    <source>
        <dbReference type="Proteomes" id="UP000440224"/>
    </source>
</evidence>
<dbReference type="InterPro" id="IPR011009">
    <property type="entry name" value="Kinase-like_dom_sf"/>
</dbReference>
<evidence type="ECO:0000256" key="7">
    <source>
        <dbReference type="SAM" id="Phobius"/>
    </source>
</evidence>
<dbReference type="Gene3D" id="1.10.510.10">
    <property type="entry name" value="Transferase(Phosphotransferase) domain 1"/>
    <property type="match status" value="1"/>
</dbReference>
<dbReference type="Gene3D" id="3.30.200.20">
    <property type="entry name" value="Phosphorylase Kinase, domain 1"/>
    <property type="match status" value="1"/>
</dbReference>
<comment type="caution">
    <text evidence="9">The sequence shown here is derived from an EMBL/GenBank/DDBJ whole genome shotgun (WGS) entry which is preliminary data.</text>
</comment>
<feature type="transmembrane region" description="Helical" evidence="7">
    <location>
        <begin position="586"/>
        <end position="604"/>
    </location>
</feature>
<feature type="transmembrane region" description="Helical" evidence="7">
    <location>
        <begin position="611"/>
        <end position="638"/>
    </location>
</feature>
<dbReference type="Proteomes" id="UP000440224">
    <property type="component" value="Unassembled WGS sequence"/>
</dbReference>
<keyword evidence="7" id="KW-0812">Transmembrane</keyword>
<name>A0A6N7PN71_9BACT</name>
<feature type="transmembrane region" description="Helical" evidence="7">
    <location>
        <begin position="562"/>
        <end position="580"/>
    </location>
</feature>